<accession>A0A220UH63</accession>
<dbReference type="OrthoDB" id="9841982at2"/>
<keyword evidence="2" id="KW-0614">Plasmid</keyword>
<dbReference type="Proteomes" id="UP000198398">
    <property type="component" value="Plasmid unnamed1"/>
</dbReference>
<evidence type="ECO:0000256" key="1">
    <source>
        <dbReference type="SAM" id="MobiDB-lite"/>
    </source>
</evidence>
<feature type="region of interest" description="Disordered" evidence="1">
    <location>
        <begin position="66"/>
        <end position="85"/>
    </location>
</feature>
<gene>
    <name evidence="2" type="ORF">CFK39_15670</name>
</gene>
<dbReference type="EMBL" id="CP022317">
    <property type="protein sequence ID" value="ASK67281.1"/>
    <property type="molecule type" value="Genomic_DNA"/>
</dbReference>
<dbReference type="RefSeq" id="WP_089066512.1">
    <property type="nucleotide sequence ID" value="NZ_CP022317.1"/>
</dbReference>
<evidence type="ECO:0000313" key="3">
    <source>
        <dbReference type="Proteomes" id="UP000198398"/>
    </source>
</evidence>
<proteinExistence type="predicted"/>
<keyword evidence="3" id="KW-1185">Reference proteome</keyword>
<organism evidence="2 3">
    <name type="scientific">Brachybacterium avium</name>
    <dbReference type="NCBI Taxonomy" id="2017485"/>
    <lineage>
        <taxon>Bacteria</taxon>
        <taxon>Bacillati</taxon>
        <taxon>Actinomycetota</taxon>
        <taxon>Actinomycetes</taxon>
        <taxon>Micrococcales</taxon>
        <taxon>Dermabacteraceae</taxon>
        <taxon>Brachybacterium</taxon>
    </lineage>
</organism>
<feature type="compositionally biased region" description="Low complexity" evidence="1">
    <location>
        <begin position="19"/>
        <end position="30"/>
    </location>
</feature>
<name>A0A220UH63_9MICO</name>
<evidence type="ECO:0000313" key="2">
    <source>
        <dbReference type="EMBL" id="ASK67281.1"/>
    </source>
</evidence>
<sequence>MSKTVSLRKTIRKNDGPQSTATTEKTSPSASPAPSPTPSYDELVRKEARLRSEQIDEIARLRRRLNSARNAAEKPLPAEQRSPSLQDHVITRAAITYLLENADAIDGWTEEGILESLRRLKG</sequence>
<geneLocation type="plasmid" evidence="3">
    <name>unnamed1 sequence</name>
</geneLocation>
<protein>
    <submittedName>
        <fullName evidence="2">Uncharacterized protein</fullName>
    </submittedName>
</protein>
<dbReference type="KEGG" id="brv:CFK39_15670"/>
<reference evidence="2 3" key="1">
    <citation type="submission" date="2017-07" db="EMBL/GenBank/DDBJ databases">
        <title>Brachybacterium sp. VR2415.</title>
        <authorList>
            <person name="Tak E.J."/>
            <person name="Bae J.-W."/>
        </authorList>
    </citation>
    <scope>NUCLEOTIDE SEQUENCE [LARGE SCALE GENOMIC DNA]</scope>
    <source>
        <strain evidence="2 3">VR2415</strain>
        <plasmid evidence="3">unnamed1 sequence</plasmid>
    </source>
</reference>
<dbReference type="AlphaFoldDB" id="A0A220UH63"/>
<feature type="region of interest" description="Disordered" evidence="1">
    <location>
        <begin position="1"/>
        <end position="41"/>
    </location>
</feature>